<evidence type="ECO:0000313" key="3">
    <source>
        <dbReference type="EMBL" id="XCD04508.1"/>
    </source>
</evidence>
<proteinExistence type="predicted"/>
<evidence type="ECO:0000313" key="2">
    <source>
        <dbReference type="EMBL" id="XCD03409.1"/>
    </source>
</evidence>
<dbReference type="Pfam" id="PF23343">
    <property type="entry name" value="REP_ORF2-G2P"/>
    <property type="match status" value="1"/>
</dbReference>
<dbReference type="EMBL" id="PP511354">
    <property type="protein sequence ID" value="XCD03409.1"/>
    <property type="molecule type" value="Genomic_DNA"/>
</dbReference>
<name>A0AAU8B0H7_9VIRU</name>
<feature type="domain" description="Replication-associated protein ORF2/G2P" evidence="1">
    <location>
        <begin position="64"/>
        <end position="188"/>
    </location>
</feature>
<dbReference type="EMBL" id="PP511469">
    <property type="protein sequence ID" value="XCD04508.1"/>
    <property type="molecule type" value="Genomic_DNA"/>
</dbReference>
<accession>A0AAU8B0H7</accession>
<organism evidence="3">
    <name type="scientific">Dulem virus 73</name>
    <dbReference type="NCBI Taxonomy" id="3145784"/>
    <lineage>
        <taxon>Viruses</taxon>
        <taxon>Monodnaviria</taxon>
        <taxon>Loebvirae</taxon>
        <taxon>Hofneiviricota</taxon>
        <taxon>Faserviricetes</taxon>
        <taxon>Tubulavirales</taxon>
        <taxon>Inoviridae</taxon>
        <taxon>Inovirus</taxon>
    </lineage>
</organism>
<evidence type="ECO:0000259" key="1">
    <source>
        <dbReference type="Pfam" id="PF23343"/>
    </source>
</evidence>
<reference evidence="3" key="1">
    <citation type="submission" date="2024-03" db="EMBL/GenBank/DDBJ databases">
        <title>Diverse circular DNA viruses in blood, oral, and fecal samples of captive lemurs.</title>
        <authorList>
            <person name="Paietta E.N."/>
            <person name="Kraberger S."/>
            <person name="Lund M.C."/>
            <person name="Custer J.M."/>
            <person name="Vargas K.M."/>
            <person name="Ehmke E.E."/>
            <person name="Yoder A.D."/>
            <person name="Varsani A."/>
        </authorList>
    </citation>
    <scope>NUCLEOTIDE SEQUENCE</scope>
    <source>
        <strain evidence="2">Duke_18_62</strain>
        <strain evidence="3">Duke_23FS_46</strain>
    </source>
</reference>
<dbReference type="InterPro" id="IPR056906">
    <property type="entry name" value="ORF2/G2P_dom"/>
</dbReference>
<sequence length="292" mass="34440">MGYLRLYEYSAAQEKHFRVIGFKGYRPIGGVRAEPSEHEYKLDESLCRSRRMIRDLILCNYFEYFCTFTFSDPEMRFDLRACVKALTKWFNNFLRVAPGFRYLVVPEQHKNGAWHFHGVVRGIPVTEFSVPKYITVRDRLTQKLKEIPNTKGYIRWDRYSRKFGYFDCSRIKHYEACAAYVSKYITKSLSDLAKSKHLYFCSKGLQRPDLVFDADDVPFPFQSAEYEDEYCKISWATSDQIVGNVLPAWFGECCSDLHDLDPAPALPMDMNREQLEEYIFEPLTFDMLYCIQ</sequence>
<protein>
    <submittedName>
        <fullName evidence="3">Replication protein</fullName>
    </submittedName>
</protein>